<evidence type="ECO:0000256" key="8">
    <source>
        <dbReference type="ARBA" id="ARBA00047599"/>
    </source>
</evidence>
<dbReference type="PRINTS" id="PR00368">
    <property type="entry name" value="FADPNR"/>
</dbReference>
<evidence type="ECO:0000259" key="9">
    <source>
        <dbReference type="Pfam" id="PF07992"/>
    </source>
</evidence>
<evidence type="ECO:0000313" key="11">
    <source>
        <dbReference type="EMBL" id="SBT09879.1"/>
    </source>
</evidence>
<evidence type="ECO:0000256" key="2">
    <source>
        <dbReference type="ARBA" id="ARBA00012637"/>
    </source>
</evidence>
<keyword evidence="3" id="KW-0285">Flavoprotein</keyword>
<dbReference type="RefSeq" id="WP_186409072.1">
    <property type="nucleotide sequence ID" value="NZ_FLQX01000159.1"/>
</dbReference>
<dbReference type="EC" id="1.6.5.9" evidence="2"/>
<sequence length="460" mass="49786">MASGAGLDLPVAAGRKRILILGGGFAGAYAALHLEKQLGGAPDFEVAVVSKENFVLFTPMLHEVAGSDLGVTDIVQPLRKMLRHTRIAIANIEAIDPTRKQVRVRHPDLPEAYDVVYDHLVLALGAVTNFYHTPGLEEHAFTMKTLGDAIRVRNGVINALELADNQSDETRRRTTLTAVVAGGGFAGTETVGAINDFMREGLQLYPHLTEDMIRVVLVHPGAVILPELGESLGRYAQKKLGERGVEILLNSKVSSFDGETVTLGDGTTISSRMLIWTAGTTPAPLIANLPCALERGRVVVNEYLEVPDFPGVWALGDCALVPDPLHPGKFYPPTAQHAVRQADVLAKNVVATLRGEQRQPFKFKVIGLLASIGRRCGVAEILGMRFSGIIAWWLWRGIYLSKLPGFPKKVRVALDWTLDLFFSKNIVQLPTLTSPTISVTEKTSAATRSSAPEAKASPKS</sequence>
<organism evidence="11 12">
    <name type="scientific">Candidatus Accumulibacter aalborgensis</name>
    <dbReference type="NCBI Taxonomy" id="1860102"/>
    <lineage>
        <taxon>Bacteria</taxon>
        <taxon>Pseudomonadati</taxon>
        <taxon>Pseudomonadota</taxon>
        <taxon>Betaproteobacteria</taxon>
        <taxon>Candidatus Accumulibacter</taxon>
    </lineage>
</organism>
<keyword evidence="6" id="KW-0560">Oxidoreductase</keyword>
<gene>
    <name evidence="11" type="ORF">ACCAA_790047</name>
</gene>
<keyword evidence="5" id="KW-0809">Transit peptide</keyword>
<dbReference type="AlphaFoldDB" id="A0A1A8XY35"/>
<evidence type="ECO:0000313" key="12">
    <source>
        <dbReference type="Proteomes" id="UP000199169"/>
    </source>
</evidence>
<feature type="domain" description="External alternative NADH-ubiquinone oxidoreductase-like C-terminal" evidence="10">
    <location>
        <begin position="367"/>
        <end position="423"/>
    </location>
</feature>
<evidence type="ECO:0000256" key="6">
    <source>
        <dbReference type="ARBA" id="ARBA00023002"/>
    </source>
</evidence>
<comment type="similarity">
    <text evidence="1">Belongs to the NADH dehydrogenase family.</text>
</comment>
<evidence type="ECO:0000256" key="7">
    <source>
        <dbReference type="ARBA" id="ARBA00023027"/>
    </source>
</evidence>
<dbReference type="InterPro" id="IPR036188">
    <property type="entry name" value="FAD/NAD-bd_sf"/>
</dbReference>
<dbReference type="Pfam" id="PF22366">
    <property type="entry name" value="NDH2_C"/>
    <property type="match status" value="1"/>
</dbReference>
<dbReference type="SUPFAM" id="SSF51905">
    <property type="entry name" value="FAD/NAD(P)-binding domain"/>
    <property type="match status" value="1"/>
</dbReference>
<dbReference type="Pfam" id="PF07992">
    <property type="entry name" value="Pyr_redox_2"/>
    <property type="match status" value="1"/>
</dbReference>
<keyword evidence="12" id="KW-1185">Reference proteome</keyword>
<dbReference type="EMBL" id="FLQX01000159">
    <property type="protein sequence ID" value="SBT09879.1"/>
    <property type="molecule type" value="Genomic_DNA"/>
</dbReference>
<proteinExistence type="inferred from homology"/>
<dbReference type="InterPro" id="IPR023753">
    <property type="entry name" value="FAD/NAD-binding_dom"/>
</dbReference>
<dbReference type="InterPro" id="IPR045024">
    <property type="entry name" value="NDH-2"/>
</dbReference>
<reference evidence="12" key="1">
    <citation type="submission" date="2016-06" db="EMBL/GenBank/DDBJ databases">
        <authorList>
            <person name="McIlroy S.J."/>
            <person name="Karst S.M."/>
            <person name="Albertsen M."/>
        </authorList>
    </citation>
    <scope>NUCLEOTIDE SEQUENCE [LARGE SCALE GENOMIC DNA]</scope>
</reference>
<evidence type="ECO:0000256" key="5">
    <source>
        <dbReference type="ARBA" id="ARBA00022946"/>
    </source>
</evidence>
<evidence type="ECO:0000256" key="1">
    <source>
        <dbReference type="ARBA" id="ARBA00005272"/>
    </source>
</evidence>
<keyword evidence="4" id="KW-0274">FAD</keyword>
<accession>A0A1A8XY35</accession>
<evidence type="ECO:0000256" key="4">
    <source>
        <dbReference type="ARBA" id="ARBA00022827"/>
    </source>
</evidence>
<feature type="domain" description="FAD/NAD(P)-binding" evidence="9">
    <location>
        <begin position="17"/>
        <end position="342"/>
    </location>
</feature>
<dbReference type="Gene3D" id="3.50.50.100">
    <property type="match status" value="1"/>
</dbReference>
<keyword evidence="7" id="KW-0520">NAD</keyword>
<comment type="catalytic activity">
    <reaction evidence="8">
        <text>a quinone + NADH + H(+) = a quinol + NAD(+)</text>
        <dbReference type="Rhea" id="RHEA:46160"/>
        <dbReference type="ChEBI" id="CHEBI:15378"/>
        <dbReference type="ChEBI" id="CHEBI:24646"/>
        <dbReference type="ChEBI" id="CHEBI:57540"/>
        <dbReference type="ChEBI" id="CHEBI:57945"/>
        <dbReference type="ChEBI" id="CHEBI:132124"/>
        <dbReference type="EC" id="1.6.5.9"/>
    </reaction>
</comment>
<dbReference type="PANTHER" id="PTHR43706">
    <property type="entry name" value="NADH DEHYDROGENASE"/>
    <property type="match status" value="1"/>
</dbReference>
<protein>
    <recommendedName>
        <fullName evidence="2">NADH:ubiquinone reductase (non-electrogenic)</fullName>
        <ecNumber evidence="2">1.6.5.9</ecNumber>
    </recommendedName>
</protein>
<dbReference type="GO" id="GO:0050136">
    <property type="term" value="F:NADH dehydrogenase (quinone) (non-electrogenic) activity"/>
    <property type="evidence" value="ECO:0007669"/>
    <property type="project" value="UniProtKB-EC"/>
</dbReference>
<evidence type="ECO:0000256" key="3">
    <source>
        <dbReference type="ARBA" id="ARBA00022630"/>
    </source>
</evidence>
<evidence type="ECO:0000259" key="10">
    <source>
        <dbReference type="Pfam" id="PF22366"/>
    </source>
</evidence>
<dbReference type="Proteomes" id="UP000199169">
    <property type="component" value="Unassembled WGS sequence"/>
</dbReference>
<name>A0A1A8XY35_9PROT</name>
<dbReference type="STRING" id="1860102.ACCAA_790047"/>
<dbReference type="PANTHER" id="PTHR43706:SF47">
    <property type="entry name" value="EXTERNAL NADH-UBIQUINONE OXIDOREDUCTASE 1, MITOCHONDRIAL-RELATED"/>
    <property type="match status" value="1"/>
</dbReference>
<dbReference type="InterPro" id="IPR054585">
    <property type="entry name" value="NDH2-like_C"/>
</dbReference>